<evidence type="ECO:0000313" key="3">
    <source>
        <dbReference type="EMBL" id="TKA49907.1"/>
    </source>
</evidence>
<proteinExistence type="predicted"/>
<name>A0A4U0VKR7_9PEZI</name>
<evidence type="ECO:0000256" key="1">
    <source>
        <dbReference type="SAM" id="MobiDB-lite"/>
    </source>
</evidence>
<protein>
    <submittedName>
        <fullName evidence="3">Uncharacterized protein</fullName>
    </submittedName>
</protein>
<feature type="region of interest" description="Disordered" evidence="1">
    <location>
        <begin position="330"/>
        <end position="351"/>
    </location>
</feature>
<organism evidence="3 4">
    <name type="scientific">Friedmanniomyces simplex</name>
    <dbReference type="NCBI Taxonomy" id="329884"/>
    <lineage>
        <taxon>Eukaryota</taxon>
        <taxon>Fungi</taxon>
        <taxon>Dikarya</taxon>
        <taxon>Ascomycota</taxon>
        <taxon>Pezizomycotina</taxon>
        <taxon>Dothideomycetes</taxon>
        <taxon>Dothideomycetidae</taxon>
        <taxon>Mycosphaerellales</taxon>
        <taxon>Teratosphaeriaceae</taxon>
        <taxon>Friedmanniomyces</taxon>
    </lineage>
</organism>
<feature type="region of interest" description="Disordered" evidence="1">
    <location>
        <begin position="167"/>
        <end position="281"/>
    </location>
</feature>
<dbReference type="AlphaFoldDB" id="A0A4U0VKR7"/>
<gene>
    <name evidence="3" type="ORF">B0A55_13256</name>
</gene>
<keyword evidence="2" id="KW-0812">Transmembrane</keyword>
<reference evidence="3 4" key="1">
    <citation type="submission" date="2017-03" db="EMBL/GenBank/DDBJ databases">
        <title>Genomes of endolithic fungi from Antarctica.</title>
        <authorList>
            <person name="Coleine C."/>
            <person name="Masonjones S."/>
            <person name="Stajich J.E."/>
        </authorList>
    </citation>
    <scope>NUCLEOTIDE SEQUENCE [LARGE SCALE GENOMIC DNA]</scope>
    <source>
        <strain evidence="3 4">CCFEE 5184</strain>
    </source>
</reference>
<keyword evidence="4" id="KW-1185">Reference proteome</keyword>
<sequence>HHWEEKTFRLGSHYNEKLADDFNGRVGLRYQPYSAPAGTQTLLEAVQSLTILVLLVLDASSLKLNALWSAIPLTIGVVFVILAAAGRYLHTPARFALAAGRPFLIAAAAVHLAKGLVSAVQVTKSLAEAVTVDALIPEIRDELVYWWLALGTFTRDIPASMRPKTRTLTPVAEEATRASRAQPVPSTLHRPKSSVPPPTDQPIINAKRPTTAAQLHPSTSPTPREEREGEPIHRRGLAQAKAVPNKDVQLQALDVSRTQGPPDGGLPGGNAEGPTLPVDESAMFAPNVGDRIEASTFDERPLSSAPTVACNNESNTRGITALSNTSKLAGLAQAANGTSIRSKGNPPGGSP</sequence>
<dbReference type="EMBL" id="NAJQ01002043">
    <property type="protein sequence ID" value="TKA49907.1"/>
    <property type="molecule type" value="Genomic_DNA"/>
</dbReference>
<feature type="compositionally biased region" description="Gly residues" evidence="1">
    <location>
        <begin position="262"/>
        <end position="271"/>
    </location>
</feature>
<feature type="non-terminal residue" evidence="3">
    <location>
        <position position="351"/>
    </location>
</feature>
<feature type="non-terminal residue" evidence="3">
    <location>
        <position position="1"/>
    </location>
</feature>
<feature type="transmembrane region" description="Helical" evidence="2">
    <location>
        <begin position="66"/>
        <end position="85"/>
    </location>
</feature>
<dbReference type="Proteomes" id="UP000309340">
    <property type="component" value="Unassembled WGS sequence"/>
</dbReference>
<comment type="caution">
    <text evidence="3">The sequence shown here is derived from an EMBL/GenBank/DDBJ whole genome shotgun (WGS) entry which is preliminary data.</text>
</comment>
<feature type="compositionally biased region" description="Basic and acidic residues" evidence="1">
    <location>
        <begin position="223"/>
        <end position="233"/>
    </location>
</feature>
<accession>A0A4U0VKR7</accession>
<keyword evidence="2" id="KW-1133">Transmembrane helix</keyword>
<evidence type="ECO:0000256" key="2">
    <source>
        <dbReference type="SAM" id="Phobius"/>
    </source>
</evidence>
<keyword evidence="2" id="KW-0472">Membrane</keyword>
<evidence type="ECO:0000313" key="4">
    <source>
        <dbReference type="Proteomes" id="UP000309340"/>
    </source>
</evidence>
<feature type="compositionally biased region" description="Polar residues" evidence="1">
    <location>
        <begin position="211"/>
        <end position="222"/>
    </location>
</feature>